<feature type="compositionally biased region" description="Basic and acidic residues" evidence="1">
    <location>
        <begin position="144"/>
        <end position="161"/>
    </location>
</feature>
<gene>
    <name evidence="2" type="ORF">TGCOUG_305340C</name>
</gene>
<dbReference type="Proteomes" id="UP000236343">
    <property type="component" value="Unassembled WGS sequence"/>
</dbReference>
<dbReference type="EMBL" id="AGQR02003321">
    <property type="protein sequence ID" value="PIL97056.1"/>
    <property type="molecule type" value="Genomic_DNA"/>
</dbReference>
<feature type="region of interest" description="Disordered" evidence="1">
    <location>
        <begin position="74"/>
        <end position="254"/>
    </location>
</feature>
<proteinExistence type="predicted"/>
<sequence length="254" mass="28227">MFKYCLTAVVHVPEWMLPSMTKQDFRHENNLPYMKFKSRLLKLIDEYLRRCRNPQALQAWLDDRARRLREYHEELRRSRPKRRLGEEFTDEERPRRSPTPPVTHSSSGAPIWTGERGSGAGASLPPVKQRAVSRPTGGPGAWQETREGDERKEGLDAKEDRTEEDQGTLDVERMQPQGEREAGSEEASGTGGSSVADSGEMVAETEEPVTGGETSGAARTMEPNAVEGSMSEQPMEEGVKSEGGAEVDGEAKIV</sequence>
<accession>A0A2G8XPW1</accession>
<name>A0A2G8XPW1_TOXGO</name>
<feature type="compositionally biased region" description="Basic and acidic residues" evidence="1">
    <location>
        <begin position="170"/>
        <end position="183"/>
    </location>
</feature>
<dbReference type="VEuPathDB" id="ToxoDB:TGCOUG_305340C"/>
<protein>
    <submittedName>
        <fullName evidence="2">Corepressor complex CRC230</fullName>
    </submittedName>
</protein>
<comment type="caution">
    <text evidence="2">The sequence shown here is derived from an EMBL/GenBank/DDBJ whole genome shotgun (WGS) entry which is preliminary data.</text>
</comment>
<evidence type="ECO:0000256" key="1">
    <source>
        <dbReference type="SAM" id="MobiDB-lite"/>
    </source>
</evidence>
<dbReference type="AlphaFoldDB" id="A0A2G8XPW1"/>
<evidence type="ECO:0000313" key="2">
    <source>
        <dbReference type="EMBL" id="PIL97056.1"/>
    </source>
</evidence>
<evidence type="ECO:0000313" key="3">
    <source>
        <dbReference type="Proteomes" id="UP000236343"/>
    </source>
</evidence>
<reference evidence="2 3" key="1">
    <citation type="journal article" date="2016" name="Nat. Commun.">
        <title>Local admixture of amplified and diversified secreted pathogenesis determinants shapes mosaic Toxoplasma gondii genomes.</title>
        <authorList>
            <person name="Lorenzi H."/>
            <person name="Khan A."/>
            <person name="Behnke M.S."/>
            <person name="Namasivayam S."/>
            <person name="Swapna L.S."/>
            <person name="Hadjithomas M."/>
            <person name="Karamycheva S."/>
            <person name="Pinney D."/>
            <person name="Brunk B.P."/>
            <person name="Ajioka J.W."/>
            <person name="Ajzenberg D."/>
            <person name="Boothroyd J.C."/>
            <person name="Boyle J.P."/>
            <person name="Darde M.L."/>
            <person name="Diaz-Miranda M.A."/>
            <person name="Dubey J.P."/>
            <person name="Fritz H.M."/>
            <person name="Gennari S.M."/>
            <person name="Gregory B.D."/>
            <person name="Kim K."/>
            <person name="Saeij J.P."/>
            <person name="Su C."/>
            <person name="White M.W."/>
            <person name="Zhu X.Q."/>
            <person name="Howe D.K."/>
            <person name="Rosenthal B.M."/>
            <person name="Grigg M.E."/>
            <person name="Parkinson J."/>
            <person name="Liu L."/>
            <person name="Kissinger J.C."/>
            <person name="Roos D.S."/>
            <person name="Sibley L.D."/>
        </authorList>
    </citation>
    <scope>NUCLEOTIDE SEQUENCE [LARGE SCALE GENOMIC DNA]</scope>
    <source>
        <strain evidence="2 3">COUG</strain>
    </source>
</reference>
<organism evidence="2 3">
    <name type="scientific">Toxoplasma gondii COUG</name>
    <dbReference type="NCBI Taxonomy" id="1074873"/>
    <lineage>
        <taxon>Eukaryota</taxon>
        <taxon>Sar</taxon>
        <taxon>Alveolata</taxon>
        <taxon>Apicomplexa</taxon>
        <taxon>Conoidasida</taxon>
        <taxon>Coccidia</taxon>
        <taxon>Eucoccidiorida</taxon>
        <taxon>Eimeriorina</taxon>
        <taxon>Sarcocystidae</taxon>
        <taxon>Toxoplasma</taxon>
    </lineage>
</organism>
<feature type="compositionally biased region" description="Basic and acidic residues" evidence="1">
    <location>
        <begin position="74"/>
        <end position="95"/>
    </location>
</feature>